<dbReference type="InterPro" id="IPR007471">
    <property type="entry name" value="N-end_Aminoacyl_Trfase_N"/>
</dbReference>
<dbReference type="Proteomes" id="UP000242287">
    <property type="component" value="Unassembled WGS sequence"/>
</dbReference>
<accession>A0A2A9NQ33</accession>
<dbReference type="InterPro" id="IPR017137">
    <property type="entry name" value="Arg-tRNA-P_Trfase_1_euk"/>
</dbReference>
<sequence>MPEPLSMGYPMGRSASTCGYCGPQGERSPARSNYISASLDSLQLSCKVYQQMIDRGWRRSGTWCYKPELRYSCCPQYTIRLHATEFKPSKSQRKLINRWNRYVLQGKPEEVMDMSTNPGVKAVPRAKTSSFSLTSAIHASEVGFHSEDSPAHCFEVIIEPSSYSSEKYALYERYQEQVHHDTHNSSSGFKRFLVHSPLTREPIPYPSSPPSHLPTDYGSYHQLYKLDGELIAMAVLDVLPFCVSSVYFMYDSRWEGFSLGKLSAIREITLVQEMREAGAPEMEFLYMGFYIHSCQKMRYKGQYSPSYLVDPVTCHWYPYKDCASLLDKYRYACFSDPSSSILGPAEPDDESYPPIGEETMENVRVRLTDCGKSIVIPIFMTNVMNFNELRREVEDCVRGLGAQLSKEVILTFDE</sequence>
<dbReference type="Pfam" id="PF04377">
    <property type="entry name" value="ATE_C"/>
    <property type="match status" value="1"/>
</dbReference>
<dbReference type="PIRSF" id="PIRSF037207">
    <property type="entry name" value="ATE1_euk"/>
    <property type="match status" value="1"/>
</dbReference>
<name>A0A2A9NQ33_9AGAR</name>
<keyword evidence="2 5" id="KW-0808">Transferase</keyword>
<evidence type="ECO:0000256" key="1">
    <source>
        <dbReference type="ARBA" id="ARBA00009991"/>
    </source>
</evidence>
<dbReference type="GO" id="GO:0004057">
    <property type="term" value="F:arginyl-tRNA--protein transferase activity"/>
    <property type="evidence" value="ECO:0007669"/>
    <property type="project" value="UniProtKB-EC"/>
</dbReference>
<gene>
    <name evidence="8" type="ORF">AMATHDRAFT_59176</name>
</gene>
<dbReference type="PANTHER" id="PTHR21367">
    <property type="entry name" value="ARGININE-TRNA-PROTEIN TRANSFERASE 1"/>
    <property type="match status" value="1"/>
</dbReference>
<feature type="domain" description="N-end aminoacyl transferase N-terminal" evidence="6">
    <location>
        <begin position="16"/>
        <end position="94"/>
    </location>
</feature>
<evidence type="ECO:0000313" key="8">
    <source>
        <dbReference type="EMBL" id="PFH51424.1"/>
    </source>
</evidence>
<evidence type="ECO:0000256" key="4">
    <source>
        <dbReference type="ARBA" id="ARBA00023315"/>
    </source>
</evidence>
<feature type="domain" description="N-end rule aminoacyl transferase C-terminal" evidence="7">
    <location>
        <begin position="166"/>
        <end position="309"/>
    </location>
</feature>
<reference evidence="8 9" key="1">
    <citation type="submission" date="2014-02" db="EMBL/GenBank/DDBJ databases">
        <title>Transposable element dynamics among asymbiotic and ectomycorrhizal Amanita fungi.</title>
        <authorList>
            <consortium name="DOE Joint Genome Institute"/>
            <person name="Hess J."/>
            <person name="Skrede I."/>
            <person name="Wolfe B."/>
            <person name="LaButti K."/>
            <person name="Ohm R.A."/>
            <person name="Grigoriev I.V."/>
            <person name="Pringle A."/>
        </authorList>
    </citation>
    <scope>NUCLEOTIDE SEQUENCE [LARGE SCALE GENOMIC DNA]</scope>
    <source>
        <strain evidence="8 9">SKay4041</strain>
    </source>
</reference>
<evidence type="ECO:0000259" key="6">
    <source>
        <dbReference type="Pfam" id="PF04376"/>
    </source>
</evidence>
<dbReference type="AlphaFoldDB" id="A0A2A9NQ33"/>
<comment type="similarity">
    <text evidence="1 5">Belongs to the R-transferase family.</text>
</comment>
<dbReference type="OrthoDB" id="74183at2759"/>
<keyword evidence="3 5" id="KW-0833">Ubl conjugation pathway</keyword>
<dbReference type="PANTHER" id="PTHR21367:SF1">
    <property type="entry name" value="ARGINYL-TRNA--PROTEIN TRANSFERASE 1"/>
    <property type="match status" value="1"/>
</dbReference>
<dbReference type="Pfam" id="PF04376">
    <property type="entry name" value="ATE_N"/>
    <property type="match status" value="1"/>
</dbReference>
<dbReference type="EMBL" id="KZ301988">
    <property type="protein sequence ID" value="PFH51424.1"/>
    <property type="molecule type" value="Genomic_DNA"/>
</dbReference>
<keyword evidence="9" id="KW-1185">Reference proteome</keyword>
<dbReference type="GO" id="GO:0005737">
    <property type="term" value="C:cytoplasm"/>
    <property type="evidence" value="ECO:0007669"/>
    <property type="project" value="TreeGrafter"/>
</dbReference>
<evidence type="ECO:0000256" key="3">
    <source>
        <dbReference type="ARBA" id="ARBA00022786"/>
    </source>
</evidence>
<evidence type="ECO:0000259" key="7">
    <source>
        <dbReference type="Pfam" id="PF04377"/>
    </source>
</evidence>
<dbReference type="InterPro" id="IPR030700">
    <property type="entry name" value="N-end_Aminoacyl_Trfase"/>
</dbReference>
<comment type="function">
    <text evidence="5">Involved in the post-translational conjugation of arginine to the N-terminal aspartate or glutamate of a protein. This arginylation is required for degradation of the protein via the ubiquitin pathway.</text>
</comment>
<dbReference type="STRING" id="703135.A0A2A9NQ33"/>
<protein>
    <recommendedName>
        <fullName evidence="5">Arginyl-tRNA--protein transferase 1</fullName>
        <shortName evidence="5">Arginyltransferase 1</shortName>
        <shortName evidence="5">R-transferase 1</shortName>
        <ecNumber evidence="5">2.3.2.8</ecNumber>
    </recommendedName>
    <alternativeName>
        <fullName evidence="5">Arginine-tRNA--protein transferase 1</fullName>
    </alternativeName>
</protein>
<keyword evidence="4 5" id="KW-0012">Acyltransferase</keyword>
<dbReference type="EC" id="2.3.2.8" evidence="5"/>
<comment type="catalytic activity">
    <reaction evidence="5">
        <text>an N-terminal L-alpha-aminoacyl-[protein] + L-arginyl-tRNA(Arg) = an N-terminal L-arginyl-L-aminoacyl-[protein] + tRNA(Arg) + H(+)</text>
        <dbReference type="Rhea" id="RHEA:10208"/>
        <dbReference type="Rhea" id="RHEA-COMP:9658"/>
        <dbReference type="Rhea" id="RHEA-COMP:9673"/>
        <dbReference type="Rhea" id="RHEA-COMP:10636"/>
        <dbReference type="Rhea" id="RHEA-COMP:10638"/>
        <dbReference type="ChEBI" id="CHEBI:15378"/>
        <dbReference type="ChEBI" id="CHEBI:78442"/>
        <dbReference type="ChEBI" id="CHEBI:78513"/>
        <dbReference type="ChEBI" id="CHEBI:78597"/>
        <dbReference type="ChEBI" id="CHEBI:83562"/>
        <dbReference type="EC" id="2.3.2.8"/>
    </reaction>
</comment>
<evidence type="ECO:0000313" key="9">
    <source>
        <dbReference type="Proteomes" id="UP000242287"/>
    </source>
</evidence>
<proteinExistence type="inferred from homology"/>
<organism evidence="8 9">
    <name type="scientific">Amanita thiersii Skay4041</name>
    <dbReference type="NCBI Taxonomy" id="703135"/>
    <lineage>
        <taxon>Eukaryota</taxon>
        <taxon>Fungi</taxon>
        <taxon>Dikarya</taxon>
        <taxon>Basidiomycota</taxon>
        <taxon>Agaricomycotina</taxon>
        <taxon>Agaricomycetes</taxon>
        <taxon>Agaricomycetidae</taxon>
        <taxon>Agaricales</taxon>
        <taxon>Pluteineae</taxon>
        <taxon>Amanitaceae</taxon>
        <taxon>Amanita</taxon>
    </lineage>
</organism>
<evidence type="ECO:0000256" key="5">
    <source>
        <dbReference type="PIRNR" id="PIRNR037207"/>
    </source>
</evidence>
<dbReference type="InterPro" id="IPR007472">
    <property type="entry name" value="N-end_Aminoacyl_Trfase_C"/>
</dbReference>
<evidence type="ECO:0000256" key="2">
    <source>
        <dbReference type="ARBA" id="ARBA00022679"/>
    </source>
</evidence>